<dbReference type="Gene3D" id="3.30.420.10">
    <property type="entry name" value="Ribonuclease H-like superfamily/Ribonuclease H"/>
    <property type="match status" value="1"/>
</dbReference>
<dbReference type="PANTHER" id="PTHR47723:SF22">
    <property type="entry name" value="RNASE H TYPE-1 DOMAIN-CONTAINING PROTEIN"/>
    <property type="match status" value="1"/>
</dbReference>
<evidence type="ECO:0000313" key="2">
    <source>
        <dbReference type="EMBL" id="KAK2651456.1"/>
    </source>
</evidence>
<dbReference type="Proteomes" id="UP001280121">
    <property type="component" value="Unassembled WGS sequence"/>
</dbReference>
<sequence>MGLEVWEEASLWKKVLCVNYGVSSDVLRWDWNCGVNSSTFIKVVGSLYEQGTRSTKILEEGINVVVGKEEERGWAHSANGNFSVKLFVNYFQTKNAGKEGWNGLCFKKNLKRVWSSLFFAIVWTIWESRNNKVFKYMEAVSCHAQDMVRFRVAWWFKYLGGGSTDPIMHMLLNIQESCLIAGKRKLAGNEEWSPPHIDSFKFNVDGSAKGSPGLAGIGGVLRNHRENIICTFSDNIGSQDAFTAEVLAIARTCRICGSRPELVGKTIVVVNDCNMAVSMIYKDGPGSLKHAQTIGDIRNLSVCLVLFM</sequence>
<evidence type="ECO:0000313" key="3">
    <source>
        <dbReference type="Proteomes" id="UP001280121"/>
    </source>
</evidence>
<reference evidence="2" key="1">
    <citation type="journal article" date="2023" name="Plant J.">
        <title>Genome sequences and population genomics provide insights into the demographic history, inbreeding, and mutation load of two 'living fossil' tree species of Dipteronia.</title>
        <authorList>
            <person name="Feng Y."/>
            <person name="Comes H.P."/>
            <person name="Chen J."/>
            <person name="Zhu S."/>
            <person name="Lu R."/>
            <person name="Zhang X."/>
            <person name="Li P."/>
            <person name="Qiu J."/>
            <person name="Olsen K.M."/>
            <person name="Qiu Y."/>
        </authorList>
    </citation>
    <scope>NUCLEOTIDE SEQUENCE</scope>
    <source>
        <strain evidence="2">KIB01</strain>
    </source>
</reference>
<dbReference type="InterPro" id="IPR053151">
    <property type="entry name" value="RNase_H-like"/>
</dbReference>
<dbReference type="AlphaFoldDB" id="A0AAD9X2A9"/>
<comment type="caution">
    <text evidence="2">The sequence shown here is derived from an EMBL/GenBank/DDBJ whole genome shotgun (WGS) entry which is preliminary data.</text>
</comment>
<dbReference type="CDD" id="cd06222">
    <property type="entry name" value="RNase_H_like"/>
    <property type="match status" value="1"/>
</dbReference>
<dbReference type="PANTHER" id="PTHR47723">
    <property type="entry name" value="OS05G0353850 PROTEIN"/>
    <property type="match status" value="1"/>
</dbReference>
<accession>A0AAD9X2A9</accession>
<gene>
    <name evidence="2" type="ORF">Ddye_011312</name>
</gene>
<proteinExistence type="predicted"/>
<dbReference type="SUPFAM" id="SSF53098">
    <property type="entry name" value="Ribonuclease H-like"/>
    <property type="match status" value="1"/>
</dbReference>
<dbReference type="GO" id="GO:0003676">
    <property type="term" value="F:nucleic acid binding"/>
    <property type="evidence" value="ECO:0007669"/>
    <property type="project" value="InterPro"/>
</dbReference>
<keyword evidence="3" id="KW-1185">Reference proteome</keyword>
<dbReference type="InterPro" id="IPR036397">
    <property type="entry name" value="RNaseH_sf"/>
</dbReference>
<dbReference type="GO" id="GO:0004523">
    <property type="term" value="F:RNA-DNA hybrid ribonuclease activity"/>
    <property type="evidence" value="ECO:0007669"/>
    <property type="project" value="InterPro"/>
</dbReference>
<dbReference type="InterPro" id="IPR002156">
    <property type="entry name" value="RNaseH_domain"/>
</dbReference>
<dbReference type="InterPro" id="IPR012337">
    <property type="entry name" value="RNaseH-like_sf"/>
</dbReference>
<organism evidence="2 3">
    <name type="scientific">Dipteronia dyeriana</name>
    <dbReference type="NCBI Taxonomy" id="168575"/>
    <lineage>
        <taxon>Eukaryota</taxon>
        <taxon>Viridiplantae</taxon>
        <taxon>Streptophyta</taxon>
        <taxon>Embryophyta</taxon>
        <taxon>Tracheophyta</taxon>
        <taxon>Spermatophyta</taxon>
        <taxon>Magnoliopsida</taxon>
        <taxon>eudicotyledons</taxon>
        <taxon>Gunneridae</taxon>
        <taxon>Pentapetalae</taxon>
        <taxon>rosids</taxon>
        <taxon>malvids</taxon>
        <taxon>Sapindales</taxon>
        <taxon>Sapindaceae</taxon>
        <taxon>Hippocastanoideae</taxon>
        <taxon>Acereae</taxon>
        <taxon>Dipteronia</taxon>
    </lineage>
</organism>
<protein>
    <recommendedName>
        <fullName evidence="1">RNase H type-1 domain-containing protein</fullName>
    </recommendedName>
</protein>
<evidence type="ECO:0000259" key="1">
    <source>
        <dbReference type="Pfam" id="PF13456"/>
    </source>
</evidence>
<feature type="domain" description="RNase H type-1" evidence="1">
    <location>
        <begin position="203"/>
        <end position="303"/>
    </location>
</feature>
<name>A0AAD9X2A9_9ROSI</name>
<dbReference type="EMBL" id="JANJYI010000004">
    <property type="protein sequence ID" value="KAK2651456.1"/>
    <property type="molecule type" value="Genomic_DNA"/>
</dbReference>
<dbReference type="InterPro" id="IPR044730">
    <property type="entry name" value="RNase_H-like_dom_plant"/>
</dbReference>
<dbReference type="Pfam" id="PF13456">
    <property type="entry name" value="RVT_3"/>
    <property type="match status" value="1"/>
</dbReference>